<feature type="transmembrane region" description="Helical" evidence="13">
    <location>
        <begin position="1127"/>
        <end position="1149"/>
    </location>
</feature>
<dbReference type="KEGG" id="spu:575163"/>
<feature type="region of interest" description="Disordered" evidence="12">
    <location>
        <begin position="1279"/>
        <end position="1304"/>
    </location>
</feature>
<feature type="repeat" description="ANK" evidence="11">
    <location>
        <begin position="532"/>
        <end position="564"/>
    </location>
</feature>
<dbReference type="InterPro" id="IPR052076">
    <property type="entry name" value="TRP_cation_channel"/>
</dbReference>
<dbReference type="PRINTS" id="PR01415">
    <property type="entry name" value="ANKYRIN"/>
</dbReference>
<evidence type="ECO:0000313" key="16">
    <source>
        <dbReference type="Proteomes" id="UP000007110"/>
    </source>
</evidence>
<evidence type="ECO:0000256" key="3">
    <source>
        <dbReference type="ARBA" id="ARBA00022606"/>
    </source>
</evidence>
<dbReference type="EnsemblMetazoa" id="XM_030984303">
    <property type="protein sequence ID" value="XP_030840163"/>
    <property type="gene ID" value="LOC575163"/>
</dbReference>
<feature type="repeat" description="ANK" evidence="11">
    <location>
        <begin position="667"/>
        <end position="699"/>
    </location>
</feature>
<evidence type="ECO:0000256" key="4">
    <source>
        <dbReference type="ARBA" id="ARBA00022692"/>
    </source>
</evidence>
<evidence type="ECO:0000256" key="12">
    <source>
        <dbReference type="SAM" id="MobiDB-lite"/>
    </source>
</evidence>
<dbReference type="GO" id="GO:0022857">
    <property type="term" value="F:transmembrane transporter activity"/>
    <property type="evidence" value="ECO:0000318"/>
    <property type="project" value="GO_Central"/>
</dbReference>
<dbReference type="Pfam" id="PF00520">
    <property type="entry name" value="Ion_trans"/>
    <property type="match status" value="1"/>
</dbReference>
<evidence type="ECO:0000256" key="10">
    <source>
        <dbReference type="ARBA" id="ARBA00023303"/>
    </source>
</evidence>
<dbReference type="PROSITE" id="PS50088">
    <property type="entry name" value="ANK_REPEAT"/>
    <property type="match status" value="13"/>
</dbReference>
<feature type="transmembrane region" description="Helical" evidence="13">
    <location>
        <begin position="897"/>
        <end position="919"/>
    </location>
</feature>
<evidence type="ECO:0000259" key="14">
    <source>
        <dbReference type="Pfam" id="PF00520"/>
    </source>
</evidence>
<feature type="repeat" description="ANK" evidence="11">
    <location>
        <begin position="292"/>
        <end position="324"/>
    </location>
</feature>
<dbReference type="RefSeq" id="XP_030840163.1">
    <property type="nucleotide sequence ID" value="XM_030984303.1"/>
</dbReference>
<feature type="domain" description="Ion transport" evidence="14">
    <location>
        <begin position="971"/>
        <end position="1167"/>
    </location>
</feature>
<evidence type="ECO:0000256" key="9">
    <source>
        <dbReference type="ARBA" id="ARBA00023136"/>
    </source>
</evidence>
<evidence type="ECO:0000256" key="1">
    <source>
        <dbReference type="ARBA" id="ARBA00004141"/>
    </source>
</evidence>
<dbReference type="OrthoDB" id="1661883at2759"/>
<dbReference type="InterPro" id="IPR036770">
    <property type="entry name" value="Ankyrin_rpt-contain_sf"/>
</dbReference>
<feature type="repeat" description="ANK" evidence="11">
    <location>
        <begin position="433"/>
        <end position="465"/>
    </location>
</feature>
<reference evidence="15" key="2">
    <citation type="submission" date="2021-01" db="UniProtKB">
        <authorList>
            <consortium name="EnsemblMetazoa"/>
        </authorList>
    </citation>
    <scope>IDENTIFICATION</scope>
</reference>
<feature type="repeat" description="ANK" evidence="11">
    <location>
        <begin position="565"/>
        <end position="589"/>
    </location>
</feature>
<dbReference type="GO" id="GO:0034220">
    <property type="term" value="P:monoatomic ion transmembrane transport"/>
    <property type="evidence" value="ECO:0000318"/>
    <property type="project" value="GO_Central"/>
</dbReference>
<dbReference type="PANTHER" id="PTHR47143">
    <property type="entry name" value="TRANSIENT RECEPTOR POTENTIAL CATION CHANNEL PROTEIN PAINLESS"/>
    <property type="match status" value="1"/>
</dbReference>
<evidence type="ECO:0000256" key="8">
    <source>
        <dbReference type="ARBA" id="ARBA00023065"/>
    </source>
</evidence>
<feature type="repeat" description="ANK" evidence="11">
    <location>
        <begin position="359"/>
        <end position="391"/>
    </location>
</feature>
<organism evidence="15 16">
    <name type="scientific">Strongylocentrotus purpuratus</name>
    <name type="common">Purple sea urchin</name>
    <dbReference type="NCBI Taxonomy" id="7668"/>
    <lineage>
        <taxon>Eukaryota</taxon>
        <taxon>Metazoa</taxon>
        <taxon>Echinodermata</taxon>
        <taxon>Eleutherozoa</taxon>
        <taxon>Echinozoa</taxon>
        <taxon>Echinoidea</taxon>
        <taxon>Euechinoidea</taxon>
        <taxon>Echinacea</taxon>
        <taxon>Camarodonta</taxon>
        <taxon>Echinidea</taxon>
        <taxon>Strongylocentrotidae</taxon>
        <taxon>Strongylocentrotus</taxon>
    </lineage>
</organism>
<dbReference type="GeneID" id="575163"/>
<accession>A0A7M7NQE5</accession>
<keyword evidence="8" id="KW-0406">Ion transport</keyword>
<sequence length="1304" mass="146567">MDRRHMLDEPEQEVGNTSLSSSSDDTNINVSNDFRHLIHNRDRHNDSTIIGVSTLMPSRLLTSTSEALTDDEISNVGTNSNGPRLRSTNHDTTVSMNGENEIPMNDLSSEVGFRQPSAMSVAATTKFTTNTESRPERSRKVISNSKFDFRQKNKSSFAHIVNGTYPAAKVEGNGKANQGFVDPVIEEEIRSVKRTKEGFFQDVKSKIQRTTKRNRLNKVYSPVLIVNLTEAVRNGDIKDMKNLLDENISFNVNKLDKNNLALLHHAAINNRDSIARELLSRGADVDVTELDIKATPLHAAARMNSADVAHVLLARCADVNKRTTSEMTPLHISARRGHVEVSTILVKSGKADVSAIDKDDCTPLHLAAVNGSVGVCKLLVDQGAYIRAKDANYLTPLMKAVMNGHVDLIDMFLETAQRTCIPIGNYLMDEDNESNTSLHLAVSKRRTEVIQRLLDNGVDVNVRKKNGMTPIHIAAMNGATTTVMQLIENGADIEMKDNEGMTPLHRATLYNRVETMAVLIHEGAVVDDVDNNSFTPLLCAAWKGHTPAGELLLTRGAQVFVFDVHHKSPLHWAAEMDHPSFLEFLLRHGGYGLINTTDLYDQTPLHYAAESGNVDMIKLLIKYEAEGEIRDVLGKSPVHIAAQAGYVACVGQLLDHTPMLLNDDDGDGMTPLLTSCFFGRHDLVRQLLKMGADITNVNDEHRTALMLAAVNNHVETMSILIEHNCDIHAIDKDKNNALHVCCDAGHIAAANLLIRAGADQSASNNDGFTPLELAIEKEQGEIAAAIIKSKDWRIAMQSKDELMISPIKSLIEKLPDVALLVMDRCVHKTYKTPNCPSYHVKYEYQYIDPGPDDESTKSNGYRYFAIRTMCMYGREKLLAHELSQSILKRKWDRFGRIFYYLDLLFYIMFLALMTTYTILAPLLPPFWSLLSYSPVDATCPYFNASIAPSISDYYIYDASSDYYYFADGTPAILSYMILAYCLSVIVGELGEMYVVRLKYFTDTSNLVDWVCLVTAMIFVFPPGRLLCYRNWTAGIMSIFFSWMKFIMYFKGFKTTGLYVLMFMETLRSLLKAMSVYVMFVIAFSVTFSMCLSQTYRFASSEQSFLSVITMMLGELNKDDIFNAEQSLAPFAVIVYILFIVFLFLMPMVLNNLTIGIAVGDIDGIQKKAFIKRNSIQADYVYHLEGKFPLWLQRLLFQPDHIVKVTKDRPQYLSWFFPKEDAAFVETDDKSEPRNSEHVLEELQRHKAALSSLRLMMKQQGDILRRMADKEGVQSRLQDFEALDELYDDPPADERDRNDPSSSVA</sequence>
<keyword evidence="4 13" id="KW-0812">Transmembrane</keyword>
<feature type="transmembrane region" description="Helical" evidence="13">
    <location>
        <begin position="972"/>
        <end position="994"/>
    </location>
</feature>
<dbReference type="PANTHER" id="PTHR47143:SF3">
    <property type="entry name" value="PWWP DOMAIN-CONTAINING PROTEIN"/>
    <property type="match status" value="1"/>
</dbReference>
<keyword evidence="7 11" id="KW-0040">ANK repeat</keyword>
<evidence type="ECO:0000256" key="11">
    <source>
        <dbReference type="PROSITE-ProRule" id="PRU00023"/>
    </source>
</evidence>
<evidence type="ECO:0000256" key="6">
    <source>
        <dbReference type="ARBA" id="ARBA00022989"/>
    </source>
</evidence>
<keyword evidence="2" id="KW-0813">Transport</keyword>
<dbReference type="Pfam" id="PF00023">
    <property type="entry name" value="Ank"/>
    <property type="match status" value="1"/>
</dbReference>
<dbReference type="GO" id="GO:1902495">
    <property type="term" value="C:transmembrane transporter complex"/>
    <property type="evidence" value="ECO:0000318"/>
    <property type="project" value="GO_Central"/>
</dbReference>
<dbReference type="Pfam" id="PF13637">
    <property type="entry name" value="Ank_4"/>
    <property type="match status" value="1"/>
</dbReference>
<feature type="region of interest" description="Disordered" evidence="12">
    <location>
        <begin position="74"/>
        <end position="97"/>
    </location>
</feature>
<dbReference type="OMA" id="WRGAWIS"/>
<dbReference type="PROSITE" id="PS50297">
    <property type="entry name" value="ANK_REP_REGION"/>
    <property type="match status" value="11"/>
</dbReference>
<feature type="repeat" description="ANK" evidence="11">
    <location>
        <begin position="700"/>
        <end position="732"/>
    </location>
</feature>
<feature type="repeat" description="ANK" evidence="11">
    <location>
        <begin position="600"/>
        <end position="632"/>
    </location>
</feature>
<keyword evidence="16" id="KW-1185">Reference proteome</keyword>
<dbReference type="InParanoid" id="A0A7M7NQE5"/>
<feature type="repeat" description="ANK" evidence="11">
    <location>
        <begin position="499"/>
        <end position="531"/>
    </location>
</feature>
<keyword evidence="6 13" id="KW-1133">Transmembrane helix</keyword>
<feature type="repeat" description="ANK" evidence="11">
    <location>
        <begin position="733"/>
        <end position="765"/>
    </location>
</feature>
<name>A0A7M7NQE5_STRPU</name>
<protein>
    <recommendedName>
        <fullName evidence="14">Ion transport domain-containing protein</fullName>
    </recommendedName>
</protein>
<evidence type="ECO:0000313" key="15">
    <source>
        <dbReference type="EnsemblMetazoa" id="XP_030840163"/>
    </source>
</evidence>
<feature type="compositionally biased region" description="Acidic residues" evidence="12">
    <location>
        <begin position="1280"/>
        <end position="1290"/>
    </location>
</feature>
<evidence type="ECO:0000256" key="5">
    <source>
        <dbReference type="ARBA" id="ARBA00022737"/>
    </source>
</evidence>
<keyword evidence="9 13" id="KW-0472">Membrane</keyword>
<dbReference type="Gene3D" id="1.10.287.70">
    <property type="match status" value="1"/>
</dbReference>
<reference evidence="16" key="1">
    <citation type="submission" date="2015-02" db="EMBL/GenBank/DDBJ databases">
        <title>Genome sequencing for Strongylocentrotus purpuratus.</title>
        <authorList>
            <person name="Murali S."/>
            <person name="Liu Y."/>
            <person name="Vee V."/>
            <person name="English A."/>
            <person name="Wang M."/>
            <person name="Skinner E."/>
            <person name="Han Y."/>
            <person name="Muzny D.M."/>
            <person name="Worley K.C."/>
            <person name="Gibbs R.A."/>
        </authorList>
    </citation>
    <scope>NUCLEOTIDE SEQUENCE</scope>
</reference>
<feature type="region of interest" description="Disordered" evidence="12">
    <location>
        <begin position="1"/>
        <end position="26"/>
    </location>
</feature>
<evidence type="ECO:0000256" key="13">
    <source>
        <dbReference type="SAM" id="Phobius"/>
    </source>
</evidence>
<keyword evidence="5" id="KW-0677">Repeat</keyword>
<comment type="subcellular location">
    <subcellularLocation>
        <location evidence="1">Membrane</location>
        <topology evidence="1">Multi-pass membrane protein</topology>
    </subcellularLocation>
</comment>
<feature type="repeat" description="ANK" evidence="11">
    <location>
        <begin position="466"/>
        <end position="498"/>
    </location>
</feature>
<feature type="transmembrane region" description="Helical" evidence="13">
    <location>
        <begin position="1006"/>
        <end position="1025"/>
    </location>
</feature>
<proteinExistence type="predicted"/>
<dbReference type="Pfam" id="PF12796">
    <property type="entry name" value="Ank_2"/>
    <property type="match status" value="5"/>
</dbReference>
<dbReference type="InterPro" id="IPR005821">
    <property type="entry name" value="Ion_trans_dom"/>
</dbReference>
<feature type="repeat" description="ANK" evidence="11">
    <location>
        <begin position="258"/>
        <end position="290"/>
    </location>
</feature>
<evidence type="ECO:0000256" key="7">
    <source>
        <dbReference type="ARBA" id="ARBA00023043"/>
    </source>
</evidence>
<keyword evidence="10" id="KW-0407">Ion channel</keyword>
<keyword evidence="3" id="KW-0716">Sensory transduction</keyword>
<dbReference type="SMART" id="SM00248">
    <property type="entry name" value="ANK"/>
    <property type="match status" value="17"/>
</dbReference>
<feature type="repeat" description="ANK" evidence="11">
    <location>
        <begin position="325"/>
        <end position="349"/>
    </location>
</feature>
<dbReference type="Gene3D" id="1.25.40.20">
    <property type="entry name" value="Ankyrin repeat-containing domain"/>
    <property type="match status" value="6"/>
</dbReference>
<dbReference type="SUPFAM" id="SSF48403">
    <property type="entry name" value="Ankyrin repeat"/>
    <property type="match status" value="2"/>
</dbReference>
<dbReference type="GO" id="GO:0005216">
    <property type="term" value="F:monoatomic ion channel activity"/>
    <property type="evidence" value="ECO:0007669"/>
    <property type="project" value="InterPro"/>
</dbReference>
<evidence type="ECO:0000256" key="2">
    <source>
        <dbReference type="ARBA" id="ARBA00022448"/>
    </source>
</evidence>
<dbReference type="Proteomes" id="UP000007110">
    <property type="component" value="Unassembled WGS sequence"/>
</dbReference>
<feature type="transmembrane region" description="Helical" evidence="13">
    <location>
        <begin position="1069"/>
        <end position="1089"/>
    </location>
</feature>
<dbReference type="InterPro" id="IPR002110">
    <property type="entry name" value="Ankyrin_rpt"/>
</dbReference>